<dbReference type="EMBL" id="BAABCV010000008">
    <property type="protein sequence ID" value="GAA4099739.1"/>
    <property type="molecule type" value="Genomic_DNA"/>
</dbReference>
<dbReference type="RefSeq" id="WP_345104978.1">
    <property type="nucleotide sequence ID" value="NZ_BAABCV010000008.1"/>
</dbReference>
<reference evidence="3" key="1">
    <citation type="journal article" date="2019" name="Int. J. Syst. Evol. Microbiol.">
        <title>The Global Catalogue of Microorganisms (GCM) 10K type strain sequencing project: providing services to taxonomists for standard genome sequencing and annotation.</title>
        <authorList>
            <consortium name="The Broad Institute Genomics Platform"/>
            <consortium name="The Broad Institute Genome Sequencing Center for Infectious Disease"/>
            <person name="Wu L."/>
            <person name="Ma J."/>
        </authorList>
    </citation>
    <scope>NUCLEOTIDE SEQUENCE [LARGE SCALE GENOMIC DNA]</scope>
    <source>
        <strain evidence="3">JCM 17085</strain>
    </source>
</reference>
<protein>
    <submittedName>
        <fullName evidence="2">Uncharacterized protein</fullName>
    </submittedName>
</protein>
<keyword evidence="1" id="KW-0472">Membrane</keyword>
<sequence>MKKSKANIFYSWLLLTCFIAGQYIVYTHQHKIIAGIGTKAKIESKNTSHTIVQEKCSICDAMHHINAIVDHYSYFGPNIVTKHFYKGYKYAFVSIALILSAGRAPPIAASC</sequence>
<organism evidence="2 3">
    <name type="scientific">Mucilaginibacter panaciglaebae</name>
    <dbReference type="NCBI Taxonomy" id="502331"/>
    <lineage>
        <taxon>Bacteria</taxon>
        <taxon>Pseudomonadati</taxon>
        <taxon>Bacteroidota</taxon>
        <taxon>Sphingobacteriia</taxon>
        <taxon>Sphingobacteriales</taxon>
        <taxon>Sphingobacteriaceae</taxon>
        <taxon>Mucilaginibacter</taxon>
    </lineage>
</organism>
<evidence type="ECO:0000313" key="2">
    <source>
        <dbReference type="EMBL" id="GAA4099739.1"/>
    </source>
</evidence>
<evidence type="ECO:0000313" key="3">
    <source>
        <dbReference type="Proteomes" id="UP001500841"/>
    </source>
</evidence>
<comment type="caution">
    <text evidence="2">The sequence shown here is derived from an EMBL/GenBank/DDBJ whole genome shotgun (WGS) entry which is preliminary data.</text>
</comment>
<proteinExistence type="predicted"/>
<name>A0ABP7WYG2_9SPHI</name>
<feature type="transmembrane region" description="Helical" evidence="1">
    <location>
        <begin position="7"/>
        <end position="26"/>
    </location>
</feature>
<keyword evidence="1" id="KW-0812">Transmembrane</keyword>
<evidence type="ECO:0000256" key="1">
    <source>
        <dbReference type="SAM" id="Phobius"/>
    </source>
</evidence>
<accession>A0ABP7WYG2</accession>
<keyword evidence="3" id="KW-1185">Reference proteome</keyword>
<gene>
    <name evidence="2" type="ORF">GCM10022392_25160</name>
</gene>
<dbReference type="Proteomes" id="UP001500841">
    <property type="component" value="Unassembled WGS sequence"/>
</dbReference>
<keyword evidence="1" id="KW-1133">Transmembrane helix</keyword>